<dbReference type="CDD" id="cd00070">
    <property type="entry name" value="GLECT"/>
    <property type="match status" value="1"/>
</dbReference>
<keyword evidence="5" id="KW-1185">Reference proteome</keyword>
<accession>A0A8C3IE50</accession>
<dbReference type="Ensembl" id="ENSCPBT00000038699.1">
    <property type="protein sequence ID" value="ENSCPBP00000032908.1"/>
    <property type="gene ID" value="ENSCPBG00000023063.1"/>
</dbReference>
<dbReference type="PANTHER" id="PTHR11346:SF97">
    <property type="entry name" value="GALECTIN-1"/>
    <property type="match status" value="1"/>
</dbReference>
<protein>
    <recommendedName>
        <fullName evidence="2">Galectin</fullName>
    </recommendedName>
</protein>
<dbReference type="SUPFAM" id="SSF49899">
    <property type="entry name" value="Concanavalin A-like lectins/glucanases"/>
    <property type="match status" value="1"/>
</dbReference>
<evidence type="ECO:0000259" key="3">
    <source>
        <dbReference type="PROSITE" id="PS51304"/>
    </source>
</evidence>
<dbReference type="GO" id="GO:0005615">
    <property type="term" value="C:extracellular space"/>
    <property type="evidence" value="ECO:0007669"/>
    <property type="project" value="TreeGrafter"/>
</dbReference>
<reference evidence="4" key="1">
    <citation type="submission" date="2025-08" db="UniProtKB">
        <authorList>
            <consortium name="Ensembl"/>
        </authorList>
    </citation>
    <scope>IDENTIFICATION</scope>
</reference>
<evidence type="ECO:0000256" key="2">
    <source>
        <dbReference type="RuleBase" id="RU102079"/>
    </source>
</evidence>
<dbReference type="FunFam" id="2.60.120.200:FF:000021">
    <property type="entry name" value="Galectin"/>
    <property type="match status" value="1"/>
</dbReference>
<dbReference type="InterPro" id="IPR013320">
    <property type="entry name" value="ConA-like_dom_sf"/>
</dbReference>
<dbReference type="PANTHER" id="PTHR11346">
    <property type="entry name" value="GALECTIN"/>
    <property type="match status" value="1"/>
</dbReference>
<gene>
    <name evidence="4" type="primary">LGALS1</name>
</gene>
<feature type="domain" description="Galectin" evidence="3">
    <location>
        <begin position="33"/>
        <end position="164"/>
    </location>
</feature>
<dbReference type="GeneTree" id="ENSGT00940000155534"/>
<dbReference type="GO" id="GO:0030395">
    <property type="term" value="F:lactose binding"/>
    <property type="evidence" value="ECO:0007669"/>
    <property type="project" value="TreeGrafter"/>
</dbReference>
<name>A0A8C3IE50_CHRPI</name>
<dbReference type="SMART" id="SM00908">
    <property type="entry name" value="Gal-bind_lectin"/>
    <property type="match status" value="1"/>
</dbReference>
<sequence length="164" mass="18285">MGSHIQMSHPREMQPGTDFDHRHLLKALPFDSGLVCSNMGLKAGKRIGVKGEISAGAKSFVLNLGKDQANIVLHFNARFDIHGDVRTIVCNSMDKGEWGAEQRESAFPFQEGTKVEIFITHDPSNLTITLPNNHQFKFPNRLGLQVIDFLNAEGDFIIKSIQLE</sequence>
<dbReference type="Pfam" id="PF00337">
    <property type="entry name" value="Gal-bind_lectin"/>
    <property type="match status" value="1"/>
</dbReference>
<dbReference type="SMART" id="SM00276">
    <property type="entry name" value="GLECT"/>
    <property type="match status" value="1"/>
</dbReference>
<dbReference type="Gene3D" id="2.60.120.200">
    <property type="match status" value="1"/>
</dbReference>
<evidence type="ECO:0000313" key="4">
    <source>
        <dbReference type="Ensembl" id="ENSCPBP00000032908.1"/>
    </source>
</evidence>
<organism evidence="4 5">
    <name type="scientific">Chrysemys picta bellii</name>
    <name type="common">Western painted turtle</name>
    <name type="synonym">Emys bellii</name>
    <dbReference type="NCBI Taxonomy" id="8478"/>
    <lineage>
        <taxon>Eukaryota</taxon>
        <taxon>Metazoa</taxon>
        <taxon>Chordata</taxon>
        <taxon>Craniata</taxon>
        <taxon>Vertebrata</taxon>
        <taxon>Euteleostomi</taxon>
        <taxon>Archelosauria</taxon>
        <taxon>Testudinata</taxon>
        <taxon>Testudines</taxon>
        <taxon>Cryptodira</taxon>
        <taxon>Durocryptodira</taxon>
        <taxon>Testudinoidea</taxon>
        <taxon>Emydidae</taxon>
        <taxon>Chrysemys</taxon>
    </lineage>
</organism>
<reference evidence="4" key="2">
    <citation type="submission" date="2025-09" db="UniProtKB">
        <authorList>
            <consortium name="Ensembl"/>
        </authorList>
    </citation>
    <scope>IDENTIFICATION</scope>
</reference>
<dbReference type="PROSITE" id="PS51304">
    <property type="entry name" value="GALECTIN"/>
    <property type="match status" value="1"/>
</dbReference>
<evidence type="ECO:0000313" key="5">
    <source>
        <dbReference type="Proteomes" id="UP000694380"/>
    </source>
</evidence>
<keyword evidence="1 2" id="KW-0430">Lectin</keyword>
<proteinExistence type="predicted"/>
<dbReference type="Proteomes" id="UP000694380">
    <property type="component" value="Unplaced"/>
</dbReference>
<dbReference type="InterPro" id="IPR044156">
    <property type="entry name" value="Galectin-like"/>
</dbReference>
<dbReference type="AlphaFoldDB" id="A0A8C3IE50"/>
<evidence type="ECO:0000256" key="1">
    <source>
        <dbReference type="ARBA" id="ARBA00022734"/>
    </source>
</evidence>
<dbReference type="InterPro" id="IPR001079">
    <property type="entry name" value="Galectin_CRD"/>
</dbReference>
<dbReference type="GO" id="GO:0043236">
    <property type="term" value="F:laminin binding"/>
    <property type="evidence" value="ECO:0007669"/>
    <property type="project" value="TreeGrafter"/>
</dbReference>